<keyword evidence="1" id="KW-0732">Signal</keyword>
<evidence type="ECO:0000313" key="3">
    <source>
        <dbReference type="EMBL" id="CDW24696.1"/>
    </source>
</evidence>
<dbReference type="OrthoDB" id="6071166at2759"/>
<dbReference type="PROSITE" id="PS50022">
    <property type="entry name" value="FA58C_3"/>
    <property type="match status" value="1"/>
</dbReference>
<dbReference type="InterPro" id="IPR008979">
    <property type="entry name" value="Galactose-bd-like_sf"/>
</dbReference>
<accession>A0A0K2TGS5</accession>
<dbReference type="Gene3D" id="2.60.120.260">
    <property type="entry name" value="Galactose-binding domain-like"/>
    <property type="match status" value="1"/>
</dbReference>
<dbReference type="AlphaFoldDB" id="A0A0K2TGS5"/>
<evidence type="ECO:0000259" key="2">
    <source>
        <dbReference type="PROSITE" id="PS50022"/>
    </source>
</evidence>
<reference evidence="3" key="1">
    <citation type="submission" date="2014-05" db="EMBL/GenBank/DDBJ databases">
        <authorList>
            <person name="Chronopoulou M."/>
        </authorList>
    </citation>
    <scope>NUCLEOTIDE SEQUENCE</scope>
    <source>
        <tissue evidence="3">Whole organism</tissue>
    </source>
</reference>
<feature type="signal peptide" evidence="1">
    <location>
        <begin position="1"/>
        <end position="19"/>
    </location>
</feature>
<organism evidence="3">
    <name type="scientific">Lepeophtheirus salmonis</name>
    <name type="common">Salmon louse</name>
    <name type="synonym">Caligus salmonis</name>
    <dbReference type="NCBI Taxonomy" id="72036"/>
    <lineage>
        <taxon>Eukaryota</taxon>
        <taxon>Metazoa</taxon>
        <taxon>Ecdysozoa</taxon>
        <taxon>Arthropoda</taxon>
        <taxon>Crustacea</taxon>
        <taxon>Multicrustacea</taxon>
        <taxon>Hexanauplia</taxon>
        <taxon>Copepoda</taxon>
        <taxon>Siphonostomatoida</taxon>
        <taxon>Caligidae</taxon>
        <taxon>Lepeophtheirus</taxon>
    </lineage>
</organism>
<dbReference type="EMBL" id="HACA01007335">
    <property type="protein sequence ID" value="CDW24696.1"/>
    <property type="molecule type" value="Transcribed_RNA"/>
</dbReference>
<sequence>MTVLSTTICLYLSITFVYSSSGLSSTGSSSTPPITEVSSVSNEANECAIPLGMEHGHIDDADITASSAFDFKSVGPQNGR</sequence>
<feature type="domain" description="F5/8 type C" evidence="2">
    <location>
        <begin position="47"/>
        <end position="80"/>
    </location>
</feature>
<dbReference type="InterPro" id="IPR000421">
    <property type="entry name" value="FA58C"/>
</dbReference>
<feature type="chain" id="PRO_5005487791" evidence="1">
    <location>
        <begin position="20"/>
        <end position="80"/>
    </location>
</feature>
<protein>
    <submittedName>
        <fullName evidence="3">Discoidin domaincontaining receptor 2like [Bombus impatiens]</fullName>
    </submittedName>
</protein>
<evidence type="ECO:0000256" key="1">
    <source>
        <dbReference type="SAM" id="SignalP"/>
    </source>
</evidence>
<name>A0A0K2TGS5_LEPSM</name>
<keyword evidence="3" id="KW-0675">Receptor</keyword>
<dbReference type="SUPFAM" id="SSF49785">
    <property type="entry name" value="Galactose-binding domain-like"/>
    <property type="match status" value="1"/>
</dbReference>
<feature type="non-terminal residue" evidence="3">
    <location>
        <position position="80"/>
    </location>
</feature>
<proteinExistence type="predicted"/>